<dbReference type="AlphaFoldDB" id="A0A179GJZ7"/>
<reference evidence="2 3" key="1">
    <citation type="submission" date="2016-02" db="EMBL/GenBank/DDBJ databases">
        <title>Biosynthesis of antibiotic leucinostatins and their inhibition on Phytophthora in bio-control Purpureocillium lilacinum.</title>
        <authorList>
            <person name="Wang G."/>
            <person name="Liu Z."/>
            <person name="Lin R."/>
            <person name="Li E."/>
            <person name="Mao Z."/>
            <person name="Ling J."/>
            <person name="Yin W."/>
            <person name="Xie B."/>
        </authorList>
    </citation>
    <scope>NUCLEOTIDE SEQUENCE [LARGE SCALE GENOMIC DNA]</scope>
    <source>
        <strain evidence="2">PLFJ-1</strain>
    </source>
</reference>
<name>A0A179GJZ7_PURLI</name>
<accession>A0A179GJZ7</accession>
<dbReference type="EMBL" id="LSBI01000011">
    <property type="protein sequence ID" value="OAQ78132.1"/>
    <property type="molecule type" value="Genomic_DNA"/>
</dbReference>
<organism evidence="2 3">
    <name type="scientific">Purpureocillium lilacinum</name>
    <name type="common">Paecilomyces lilacinus</name>
    <dbReference type="NCBI Taxonomy" id="33203"/>
    <lineage>
        <taxon>Eukaryota</taxon>
        <taxon>Fungi</taxon>
        <taxon>Dikarya</taxon>
        <taxon>Ascomycota</taxon>
        <taxon>Pezizomycotina</taxon>
        <taxon>Sordariomycetes</taxon>
        <taxon>Hypocreomycetidae</taxon>
        <taxon>Hypocreales</taxon>
        <taxon>Ophiocordycipitaceae</taxon>
        <taxon>Purpureocillium</taxon>
    </lineage>
</organism>
<gene>
    <name evidence="2" type="ORF">VFPFJ_10164</name>
</gene>
<keyword evidence="1" id="KW-0732">Signal</keyword>
<proteinExistence type="predicted"/>
<evidence type="ECO:0008006" key="4">
    <source>
        <dbReference type="Google" id="ProtNLM"/>
    </source>
</evidence>
<comment type="caution">
    <text evidence="2">The sequence shown here is derived from an EMBL/GenBank/DDBJ whole genome shotgun (WGS) entry which is preliminary data.</text>
</comment>
<feature type="chain" id="PRO_5008102728" description="WAP domain-containing protein" evidence="1">
    <location>
        <begin position="18"/>
        <end position="156"/>
    </location>
</feature>
<evidence type="ECO:0000256" key="1">
    <source>
        <dbReference type="SAM" id="SignalP"/>
    </source>
</evidence>
<dbReference type="Proteomes" id="UP000078340">
    <property type="component" value="Unassembled WGS sequence"/>
</dbReference>
<evidence type="ECO:0000313" key="2">
    <source>
        <dbReference type="EMBL" id="OAQ78132.1"/>
    </source>
</evidence>
<feature type="signal peptide" evidence="1">
    <location>
        <begin position="1"/>
        <end position="17"/>
    </location>
</feature>
<sequence>MKSSLALLACFFGLALASSDAAVPPNASCVIACPQNKCPPGTACCTTECGGPKDLTPANSWTCFRHLLTLAPTLSRRRHKLMPPPDRVIVRVCWMGLANQGFIVWQRSTSFQLPSPCEHRTSSNEQDESASSTRHSCCEAANCVIAVSCLENNLSS</sequence>
<protein>
    <recommendedName>
        <fullName evidence="4">WAP domain-containing protein</fullName>
    </recommendedName>
</protein>
<evidence type="ECO:0000313" key="3">
    <source>
        <dbReference type="Proteomes" id="UP000078340"/>
    </source>
</evidence>